<keyword evidence="2" id="KW-0378">Hydrolase</keyword>
<evidence type="ECO:0000256" key="1">
    <source>
        <dbReference type="ARBA" id="ARBA00022723"/>
    </source>
</evidence>
<dbReference type="InterPro" id="IPR029052">
    <property type="entry name" value="Metallo-depent_PP-like"/>
</dbReference>
<dbReference type="GO" id="GO:0046872">
    <property type="term" value="F:metal ion binding"/>
    <property type="evidence" value="ECO:0007669"/>
    <property type="project" value="UniProtKB-KW"/>
</dbReference>
<evidence type="ECO:0000256" key="4">
    <source>
        <dbReference type="ARBA" id="ARBA00025742"/>
    </source>
</evidence>
<dbReference type="PANTHER" id="PTHR42988">
    <property type="entry name" value="PHOSPHOHYDROLASE"/>
    <property type="match status" value="1"/>
</dbReference>
<comment type="similarity">
    <text evidence="4">Belongs to the cyclic nucleotide phosphodiesterase class-III family.</text>
</comment>
<dbReference type="AlphaFoldDB" id="A0A2D0N3E7"/>
<dbReference type="Gene3D" id="3.60.21.10">
    <property type="match status" value="1"/>
</dbReference>
<keyword evidence="7" id="KW-1185">Reference proteome</keyword>
<keyword evidence="3" id="KW-0408">Iron</keyword>
<feature type="domain" description="Calcineurin-like phosphoesterase" evidence="5">
    <location>
        <begin position="27"/>
        <end position="214"/>
    </location>
</feature>
<dbReference type="Proteomes" id="UP000223913">
    <property type="component" value="Unassembled WGS sequence"/>
</dbReference>
<organism evidence="6 7">
    <name type="scientific">Flavilitoribacter nigricans (strain ATCC 23147 / DSM 23189 / NBRC 102662 / NCIMB 1420 / SS-2)</name>
    <name type="common">Lewinella nigricans</name>
    <dbReference type="NCBI Taxonomy" id="1122177"/>
    <lineage>
        <taxon>Bacteria</taxon>
        <taxon>Pseudomonadati</taxon>
        <taxon>Bacteroidota</taxon>
        <taxon>Saprospiria</taxon>
        <taxon>Saprospirales</taxon>
        <taxon>Lewinellaceae</taxon>
        <taxon>Flavilitoribacter</taxon>
    </lineage>
</organism>
<keyword evidence="1" id="KW-0479">Metal-binding</keyword>
<sequence>MPRHPVLFAYFARLSVSAKKTYICPAMRIVQITDLHVGLADEATFDVDVRANFLGICQKTRALAPDYIVVSGDLCFEQADPEIYRWIKQHLDSLEITYDLLSGNHDNPRTLAKSFDCEHLLQDGELYYQRQLEGFPYLFLDTTTGMVSKKQLDWLDDALKHQGGPVIIFMHHPPLLAGVPHMDRNYALKNREEVLDILLAHNQRIDIFCGHYHVDKTISIDNLNVHITPSCFFQIDQHSEEFAVDHYRPALREIDATTSQLSHTVIFL</sequence>
<evidence type="ECO:0000313" key="7">
    <source>
        <dbReference type="Proteomes" id="UP000223913"/>
    </source>
</evidence>
<evidence type="ECO:0000313" key="6">
    <source>
        <dbReference type="EMBL" id="PHN02967.1"/>
    </source>
</evidence>
<protein>
    <submittedName>
        <fullName evidence="6">Metallophosphoesterase</fullName>
    </submittedName>
</protein>
<accession>A0A2D0N3E7</accession>
<dbReference type="InterPro" id="IPR004843">
    <property type="entry name" value="Calcineurin-like_PHP"/>
</dbReference>
<evidence type="ECO:0000256" key="3">
    <source>
        <dbReference type="ARBA" id="ARBA00023004"/>
    </source>
</evidence>
<dbReference type="GO" id="GO:0016787">
    <property type="term" value="F:hydrolase activity"/>
    <property type="evidence" value="ECO:0007669"/>
    <property type="project" value="UniProtKB-KW"/>
</dbReference>
<reference evidence="6 7" key="1">
    <citation type="submission" date="2017-10" db="EMBL/GenBank/DDBJ databases">
        <title>The draft genome sequence of Lewinella nigricans NBRC 102662.</title>
        <authorList>
            <person name="Wang K."/>
        </authorList>
    </citation>
    <scope>NUCLEOTIDE SEQUENCE [LARGE SCALE GENOMIC DNA]</scope>
    <source>
        <strain evidence="6 7">NBRC 102662</strain>
    </source>
</reference>
<evidence type="ECO:0000259" key="5">
    <source>
        <dbReference type="Pfam" id="PF00149"/>
    </source>
</evidence>
<evidence type="ECO:0000256" key="2">
    <source>
        <dbReference type="ARBA" id="ARBA00022801"/>
    </source>
</evidence>
<gene>
    <name evidence="6" type="ORF">CRP01_29620</name>
</gene>
<dbReference type="Pfam" id="PF00149">
    <property type="entry name" value="Metallophos"/>
    <property type="match status" value="1"/>
</dbReference>
<dbReference type="PANTHER" id="PTHR42988:SF2">
    <property type="entry name" value="CYCLIC NUCLEOTIDE PHOSPHODIESTERASE CBUA0032-RELATED"/>
    <property type="match status" value="1"/>
</dbReference>
<dbReference type="SUPFAM" id="SSF56300">
    <property type="entry name" value="Metallo-dependent phosphatases"/>
    <property type="match status" value="1"/>
</dbReference>
<dbReference type="OrthoDB" id="9816081at2"/>
<dbReference type="InterPro" id="IPR050884">
    <property type="entry name" value="CNP_phosphodiesterase-III"/>
</dbReference>
<dbReference type="EMBL" id="PDUD01000035">
    <property type="protein sequence ID" value="PHN02967.1"/>
    <property type="molecule type" value="Genomic_DNA"/>
</dbReference>
<comment type="caution">
    <text evidence="6">The sequence shown here is derived from an EMBL/GenBank/DDBJ whole genome shotgun (WGS) entry which is preliminary data.</text>
</comment>
<proteinExistence type="inferred from homology"/>
<name>A0A2D0N3E7_FLAN2</name>